<dbReference type="PANTHER" id="PTHR43159:SF2">
    <property type="entry name" value="ENOYL-[ACYL-CARRIER-PROTEIN] REDUCTASE [NADH], CHLOROPLASTIC"/>
    <property type="match status" value="1"/>
</dbReference>
<keyword evidence="8 10" id="KW-0275">Fatty acid biosynthesis</keyword>
<keyword evidence="4" id="KW-0276">Fatty acid metabolism</keyword>
<dbReference type="Gene3D" id="3.40.50.720">
    <property type="entry name" value="NAD(P)-binding Rossmann-like Domain"/>
    <property type="match status" value="1"/>
</dbReference>
<evidence type="ECO:0000256" key="8">
    <source>
        <dbReference type="ARBA" id="ARBA00023160"/>
    </source>
</evidence>
<dbReference type="UniPathway" id="UPA00094"/>
<dbReference type="Proteomes" id="UP000035444">
    <property type="component" value="Unassembled WGS sequence"/>
</dbReference>
<reference evidence="13 14" key="1">
    <citation type="submission" date="2015-03" db="EMBL/GenBank/DDBJ databases">
        <title>Genome Sequence of Kiloniella spongiae MEBiC09566, isolated from a marine sponge.</title>
        <authorList>
            <person name="Shao Z."/>
            <person name="Wang L."/>
            <person name="Li X."/>
        </authorList>
    </citation>
    <scope>NUCLEOTIDE SEQUENCE [LARGE SCALE GENOMIC DNA]</scope>
    <source>
        <strain evidence="13 14">MEBiC09566</strain>
    </source>
</reference>
<dbReference type="GO" id="GO:0006633">
    <property type="term" value="P:fatty acid biosynthetic process"/>
    <property type="evidence" value="ECO:0007669"/>
    <property type="project" value="UniProtKB-UniPathway"/>
</dbReference>
<evidence type="ECO:0000256" key="10">
    <source>
        <dbReference type="PIRNR" id="PIRNR000094"/>
    </source>
</evidence>
<comment type="similarity">
    <text evidence="2 10">Belongs to the short-chain dehydrogenases/reductases (SDR) family. FabI subfamily.</text>
</comment>
<dbReference type="CDD" id="cd05372">
    <property type="entry name" value="ENR_SDR"/>
    <property type="match status" value="1"/>
</dbReference>
<feature type="binding site" evidence="12">
    <location>
        <position position="94"/>
    </location>
    <ligand>
        <name>NAD(+)</name>
        <dbReference type="ChEBI" id="CHEBI:57540"/>
    </ligand>
</feature>
<feature type="binding site" evidence="12">
    <location>
        <position position="15"/>
    </location>
    <ligand>
        <name>NAD(+)</name>
        <dbReference type="ChEBI" id="CHEBI:57540"/>
    </ligand>
</feature>
<dbReference type="SUPFAM" id="SSF51735">
    <property type="entry name" value="NAD(P)-binding Rossmann-fold domains"/>
    <property type="match status" value="1"/>
</dbReference>
<evidence type="ECO:0000256" key="3">
    <source>
        <dbReference type="ARBA" id="ARBA00022516"/>
    </source>
</evidence>
<evidence type="ECO:0000256" key="1">
    <source>
        <dbReference type="ARBA" id="ARBA00005194"/>
    </source>
</evidence>
<keyword evidence="14" id="KW-1185">Reference proteome</keyword>
<name>A0A0H2MWB7_9PROT</name>
<comment type="caution">
    <text evidence="13">The sequence shown here is derived from an EMBL/GenBank/DDBJ whole genome shotgun (WGS) entry which is preliminary data.</text>
</comment>
<gene>
    <name evidence="13" type="ORF">WH96_11120</name>
</gene>
<evidence type="ECO:0000256" key="9">
    <source>
        <dbReference type="ARBA" id="ARBA00048572"/>
    </source>
</evidence>
<sequence length="263" mass="28244">MTTALMDGKRGLIMGVANNHSIAWGIAQALHNQGAELAFTYQGDAFKKRVEPLAESLGSDLVLPCDVEDGDALENVFVTLKEQWGSLDFVVHAIAYSDKEELKGRYVDTTRENFRNTMSISCYSFTAVAQKAAPFLSENSSLITLTYLGSERVTPNYNVMGVAKAALESSVRYLATDLGPTGTRVNAISAGPMRTLAGSAIADAKYTYGFTRDNSPLERNVLLEEVGNAGLYLASDLSAGVTGEVHFVDAGFNVIAIPSPKKD</sequence>
<dbReference type="PANTHER" id="PTHR43159">
    <property type="entry name" value="ENOYL-[ACYL-CARRIER-PROTEIN] REDUCTASE"/>
    <property type="match status" value="1"/>
</dbReference>
<keyword evidence="6 10" id="KW-0520">NAD</keyword>
<feature type="active site" description="Proton acceptor" evidence="11">
    <location>
        <position position="147"/>
    </location>
</feature>
<evidence type="ECO:0000256" key="6">
    <source>
        <dbReference type="ARBA" id="ARBA00023027"/>
    </source>
</evidence>
<evidence type="ECO:0000256" key="11">
    <source>
        <dbReference type="PIRSR" id="PIRSR000094-1"/>
    </source>
</evidence>
<dbReference type="AlphaFoldDB" id="A0A0H2MWB7"/>
<dbReference type="EC" id="1.3.1.9" evidence="10"/>
<feature type="binding site" evidence="12">
    <location>
        <begin position="21"/>
        <end position="22"/>
    </location>
    <ligand>
        <name>NAD(+)</name>
        <dbReference type="ChEBI" id="CHEBI:57540"/>
    </ligand>
</feature>
<feature type="active site" description="Proton acceptor" evidence="11">
    <location>
        <position position="157"/>
    </location>
</feature>
<dbReference type="OrthoDB" id="9803628at2"/>
<organism evidence="13 14">
    <name type="scientific">Kiloniella spongiae</name>
    <dbReference type="NCBI Taxonomy" id="1489064"/>
    <lineage>
        <taxon>Bacteria</taxon>
        <taxon>Pseudomonadati</taxon>
        <taxon>Pseudomonadota</taxon>
        <taxon>Alphaproteobacteria</taxon>
        <taxon>Rhodospirillales</taxon>
        <taxon>Kiloniellaceae</taxon>
        <taxon>Kiloniella</taxon>
    </lineage>
</organism>
<accession>A0A0H2MWB7</accession>
<feature type="binding site" evidence="12">
    <location>
        <position position="164"/>
    </location>
    <ligand>
        <name>NAD(+)</name>
        <dbReference type="ChEBI" id="CHEBI:57540"/>
    </ligand>
</feature>
<dbReference type="STRING" id="1489064.WH96_11120"/>
<dbReference type="InterPro" id="IPR014358">
    <property type="entry name" value="Enoyl-ACP_Rdtase_NADH"/>
</dbReference>
<comment type="pathway">
    <text evidence="1">Lipid metabolism; fatty acid biosynthesis.</text>
</comment>
<dbReference type="Pfam" id="PF13561">
    <property type="entry name" value="adh_short_C2"/>
    <property type="match status" value="1"/>
</dbReference>
<evidence type="ECO:0000256" key="5">
    <source>
        <dbReference type="ARBA" id="ARBA00023002"/>
    </source>
</evidence>
<evidence type="ECO:0000313" key="13">
    <source>
        <dbReference type="EMBL" id="KLN60975.1"/>
    </source>
</evidence>
<feature type="binding site" evidence="12">
    <location>
        <position position="42"/>
    </location>
    <ligand>
        <name>NAD(+)</name>
        <dbReference type="ChEBI" id="CHEBI:57540"/>
    </ligand>
</feature>
<keyword evidence="3 10" id="KW-0444">Lipid biosynthesis</keyword>
<dbReference type="InterPro" id="IPR002347">
    <property type="entry name" value="SDR_fam"/>
</dbReference>
<dbReference type="GO" id="GO:0004318">
    <property type="term" value="F:enoyl-[acyl-carrier-protein] reductase (NADH) activity"/>
    <property type="evidence" value="ECO:0007669"/>
    <property type="project" value="UniProtKB-EC"/>
</dbReference>
<comment type="catalytic activity">
    <reaction evidence="9 10">
        <text>a 2,3-saturated acyl-[ACP] + NAD(+) = a (2E)-enoyl-[ACP] + NADH + H(+)</text>
        <dbReference type="Rhea" id="RHEA:10240"/>
        <dbReference type="Rhea" id="RHEA-COMP:9925"/>
        <dbReference type="Rhea" id="RHEA-COMP:9926"/>
        <dbReference type="ChEBI" id="CHEBI:15378"/>
        <dbReference type="ChEBI" id="CHEBI:57540"/>
        <dbReference type="ChEBI" id="CHEBI:57945"/>
        <dbReference type="ChEBI" id="CHEBI:78784"/>
        <dbReference type="ChEBI" id="CHEBI:78785"/>
        <dbReference type="EC" id="1.3.1.9"/>
    </reaction>
</comment>
<evidence type="ECO:0000313" key="14">
    <source>
        <dbReference type="Proteomes" id="UP000035444"/>
    </source>
</evidence>
<keyword evidence="5 10" id="KW-0560">Oxidoreductase</keyword>
<keyword evidence="7" id="KW-0443">Lipid metabolism</keyword>
<proteinExistence type="inferred from homology"/>
<evidence type="ECO:0000256" key="2">
    <source>
        <dbReference type="ARBA" id="ARBA00009233"/>
    </source>
</evidence>
<dbReference type="FunFam" id="3.40.50.720:FF:000054">
    <property type="entry name" value="Enoyl-[acyl-carrier-protein] reductase [NADH]"/>
    <property type="match status" value="1"/>
</dbReference>
<evidence type="ECO:0000256" key="12">
    <source>
        <dbReference type="PIRSR" id="PIRSR000094-3"/>
    </source>
</evidence>
<protein>
    <recommendedName>
        <fullName evidence="10">Enoyl-[acyl-carrier-protein] reductase [NADH]</fullName>
        <ecNumber evidence="10">1.3.1.9</ecNumber>
    </recommendedName>
</protein>
<feature type="binding site" evidence="12">
    <location>
        <begin position="66"/>
        <end position="67"/>
    </location>
    <ligand>
        <name>NAD(+)</name>
        <dbReference type="ChEBI" id="CHEBI:57540"/>
    </ligand>
</feature>
<dbReference type="EMBL" id="LAQL01000006">
    <property type="protein sequence ID" value="KLN60975.1"/>
    <property type="molecule type" value="Genomic_DNA"/>
</dbReference>
<evidence type="ECO:0000256" key="4">
    <source>
        <dbReference type="ARBA" id="ARBA00022832"/>
    </source>
</evidence>
<evidence type="ECO:0000256" key="7">
    <source>
        <dbReference type="ARBA" id="ARBA00023098"/>
    </source>
</evidence>
<dbReference type="PRINTS" id="PR00081">
    <property type="entry name" value="GDHRDH"/>
</dbReference>
<dbReference type="InterPro" id="IPR036291">
    <property type="entry name" value="NAD(P)-bd_dom_sf"/>
</dbReference>
<dbReference type="Gene3D" id="1.10.8.400">
    <property type="entry name" value="Enoyl acyl carrier protein reductase"/>
    <property type="match status" value="1"/>
</dbReference>
<dbReference type="PATRIC" id="fig|1489064.4.peg.3528"/>
<dbReference type="PIRSF" id="PIRSF000094">
    <property type="entry name" value="Enoyl-ACP_rdct"/>
    <property type="match status" value="1"/>
</dbReference>